<accession>A0A6A6ZNF7</accession>
<dbReference type="EMBL" id="MU006234">
    <property type="protein sequence ID" value="KAF2822416.1"/>
    <property type="molecule type" value="Genomic_DNA"/>
</dbReference>
<evidence type="ECO:0000259" key="2">
    <source>
        <dbReference type="PROSITE" id="PS51253"/>
    </source>
</evidence>
<keyword evidence="4" id="KW-1185">Reference proteome</keyword>
<dbReference type="InterPro" id="IPR006600">
    <property type="entry name" value="HTH_CenpB_DNA-bd_dom"/>
</dbReference>
<evidence type="ECO:0000313" key="3">
    <source>
        <dbReference type="EMBL" id="KAF2822416.1"/>
    </source>
</evidence>
<organism evidence="3 4">
    <name type="scientific">Ophiobolus disseminans</name>
    <dbReference type="NCBI Taxonomy" id="1469910"/>
    <lineage>
        <taxon>Eukaryota</taxon>
        <taxon>Fungi</taxon>
        <taxon>Dikarya</taxon>
        <taxon>Ascomycota</taxon>
        <taxon>Pezizomycotina</taxon>
        <taxon>Dothideomycetes</taxon>
        <taxon>Pleosporomycetidae</taxon>
        <taxon>Pleosporales</taxon>
        <taxon>Pleosporineae</taxon>
        <taxon>Phaeosphaeriaceae</taxon>
        <taxon>Ophiobolus</taxon>
    </lineage>
</organism>
<dbReference type="Proteomes" id="UP000799424">
    <property type="component" value="Unassembled WGS sequence"/>
</dbReference>
<dbReference type="PROSITE" id="PS51253">
    <property type="entry name" value="HTH_CENPB"/>
    <property type="match status" value="1"/>
</dbReference>
<evidence type="ECO:0000313" key="4">
    <source>
        <dbReference type="Proteomes" id="UP000799424"/>
    </source>
</evidence>
<feature type="domain" description="HTH CENPB-type" evidence="2">
    <location>
        <begin position="29"/>
        <end position="102"/>
    </location>
</feature>
<dbReference type="GO" id="GO:0003677">
    <property type="term" value="F:DNA binding"/>
    <property type="evidence" value="ECO:0007669"/>
    <property type="project" value="UniProtKB-KW"/>
</dbReference>
<protein>
    <recommendedName>
        <fullName evidence="2">HTH CENPB-type domain-containing protein</fullName>
    </recommendedName>
</protein>
<keyword evidence="1" id="KW-0238">DNA-binding</keyword>
<dbReference type="AlphaFoldDB" id="A0A6A6ZNF7"/>
<sequence length="121" mass="13826">MDAASQALAQSLPTHVRRTYTALAECSDVPAQSQQYLTPSEEKAFVRHVLRTAALGFPLRIKDIPLLAFSIARRRSTTKAVKPPNKNWPQAFAKRHPQLARRNHRAMDWNRHDNNIYPKVT</sequence>
<name>A0A6A6ZNF7_9PLEO</name>
<feature type="non-terminal residue" evidence="3">
    <location>
        <position position="121"/>
    </location>
</feature>
<dbReference type="OrthoDB" id="3937230at2759"/>
<reference evidence="3" key="1">
    <citation type="journal article" date="2020" name="Stud. Mycol.">
        <title>101 Dothideomycetes genomes: a test case for predicting lifestyles and emergence of pathogens.</title>
        <authorList>
            <person name="Haridas S."/>
            <person name="Albert R."/>
            <person name="Binder M."/>
            <person name="Bloem J."/>
            <person name="Labutti K."/>
            <person name="Salamov A."/>
            <person name="Andreopoulos B."/>
            <person name="Baker S."/>
            <person name="Barry K."/>
            <person name="Bills G."/>
            <person name="Bluhm B."/>
            <person name="Cannon C."/>
            <person name="Castanera R."/>
            <person name="Culley D."/>
            <person name="Daum C."/>
            <person name="Ezra D."/>
            <person name="Gonzalez J."/>
            <person name="Henrissat B."/>
            <person name="Kuo A."/>
            <person name="Liang C."/>
            <person name="Lipzen A."/>
            <person name="Lutzoni F."/>
            <person name="Magnuson J."/>
            <person name="Mondo S."/>
            <person name="Nolan M."/>
            <person name="Ohm R."/>
            <person name="Pangilinan J."/>
            <person name="Park H.-J."/>
            <person name="Ramirez L."/>
            <person name="Alfaro M."/>
            <person name="Sun H."/>
            <person name="Tritt A."/>
            <person name="Yoshinaga Y."/>
            <person name="Zwiers L.-H."/>
            <person name="Turgeon B."/>
            <person name="Goodwin S."/>
            <person name="Spatafora J."/>
            <person name="Crous P."/>
            <person name="Grigoriev I."/>
        </authorList>
    </citation>
    <scope>NUCLEOTIDE SEQUENCE</scope>
    <source>
        <strain evidence="3">CBS 113818</strain>
    </source>
</reference>
<proteinExistence type="predicted"/>
<evidence type="ECO:0000256" key="1">
    <source>
        <dbReference type="ARBA" id="ARBA00023125"/>
    </source>
</evidence>
<gene>
    <name evidence="3" type="ORF">CC86DRAFT_257575</name>
</gene>